<dbReference type="SUPFAM" id="SSF46785">
    <property type="entry name" value="Winged helix' DNA-binding domain"/>
    <property type="match status" value="1"/>
</dbReference>
<evidence type="ECO:0000313" key="2">
    <source>
        <dbReference type="EMBL" id="ASJ74125.1"/>
    </source>
</evidence>
<dbReference type="GO" id="GO:0003677">
    <property type="term" value="F:DNA binding"/>
    <property type="evidence" value="ECO:0007669"/>
    <property type="project" value="InterPro"/>
</dbReference>
<dbReference type="Proteomes" id="UP000250079">
    <property type="component" value="Chromosome"/>
</dbReference>
<dbReference type="InterPro" id="IPR012712">
    <property type="entry name" value="HpaR/FarR"/>
</dbReference>
<dbReference type="SMART" id="SM00347">
    <property type="entry name" value="HTH_MARR"/>
    <property type="match status" value="1"/>
</dbReference>
<accession>A0A2Z2NUF1</accession>
<dbReference type="InterPro" id="IPR036390">
    <property type="entry name" value="WH_DNA-bd_sf"/>
</dbReference>
<evidence type="ECO:0000313" key="3">
    <source>
        <dbReference type="Proteomes" id="UP000250079"/>
    </source>
</evidence>
<organism evidence="2 3">
    <name type="scientific">Granulosicoccus antarcticus IMCC3135</name>
    <dbReference type="NCBI Taxonomy" id="1192854"/>
    <lineage>
        <taxon>Bacteria</taxon>
        <taxon>Pseudomonadati</taxon>
        <taxon>Pseudomonadota</taxon>
        <taxon>Gammaproteobacteria</taxon>
        <taxon>Chromatiales</taxon>
        <taxon>Granulosicoccaceae</taxon>
        <taxon>Granulosicoccus</taxon>
    </lineage>
</organism>
<gene>
    <name evidence="2" type="ORF">IMCC3135_20235</name>
</gene>
<dbReference type="NCBIfam" id="TIGR02337">
    <property type="entry name" value="HpaR"/>
    <property type="match status" value="1"/>
</dbReference>
<name>A0A2Z2NUF1_9GAMM</name>
<dbReference type="InterPro" id="IPR039422">
    <property type="entry name" value="MarR/SlyA-like"/>
</dbReference>
<dbReference type="PROSITE" id="PS50995">
    <property type="entry name" value="HTH_MARR_2"/>
    <property type="match status" value="1"/>
</dbReference>
<dbReference type="AlphaFoldDB" id="A0A2Z2NUF1"/>
<evidence type="ECO:0000259" key="1">
    <source>
        <dbReference type="PROSITE" id="PS50995"/>
    </source>
</evidence>
<keyword evidence="3" id="KW-1185">Reference proteome</keyword>
<dbReference type="GO" id="GO:0003700">
    <property type="term" value="F:DNA-binding transcription factor activity"/>
    <property type="evidence" value="ECO:0007669"/>
    <property type="project" value="InterPro"/>
</dbReference>
<protein>
    <recommendedName>
        <fullName evidence="1">HTH marR-type domain-containing protein</fullName>
    </recommendedName>
</protein>
<dbReference type="KEGG" id="gai:IMCC3135_20235"/>
<reference evidence="2 3" key="1">
    <citation type="submission" date="2016-12" db="EMBL/GenBank/DDBJ databases">
        <authorList>
            <person name="Song W.-J."/>
            <person name="Kurnit D.M."/>
        </authorList>
    </citation>
    <scope>NUCLEOTIDE SEQUENCE [LARGE SCALE GENOMIC DNA]</scope>
    <source>
        <strain evidence="2 3">IMCC3135</strain>
    </source>
</reference>
<proteinExistence type="predicted"/>
<dbReference type="GO" id="GO:0006950">
    <property type="term" value="P:response to stress"/>
    <property type="evidence" value="ECO:0007669"/>
    <property type="project" value="TreeGrafter"/>
</dbReference>
<dbReference type="InterPro" id="IPR036388">
    <property type="entry name" value="WH-like_DNA-bd_sf"/>
</dbReference>
<dbReference type="Gene3D" id="1.10.10.10">
    <property type="entry name" value="Winged helix-like DNA-binding domain superfamily/Winged helix DNA-binding domain"/>
    <property type="match status" value="1"/>
</dbReference>
<dbReference type="RefSeq" id="WP_205737626.1">
    <property type="nucleotide sequence ID" value="NZ_CP018632.1"/>
</dbReference>
<dbReference type="EMBL" id="CP018632">
    <property type="protein sequence ID" value="ASJ74125.1"/>
    <property type="molecule type" value="Genomic_DNA"/>
</dbReference>
<feature type="domain" description="HTH marR-type" evidence="1">
    <location>
        <begin position="5"/>
        <end position="148"/>
    </location>
</feature>
<sequence length="151" mass="17410">MTTEETPLAPALKRTDRSLPIALLRARETLMIPVREMLLQSRITEQKYRVLRVVEESGPIEQTRIAQKACLHQPSLTRIMHALDRDGFLVRTTNEHDKRQTIAVITDAGRQLILEHTALSEDLFLRLENQFGTEKMDTLLDLLDELQQVQL</sequence>
<dbReference type="PANTHER" id="PTHR33164">
    <property type="entry name" value="TRANSCRIPTIONAL REGULATOR, MARR FAMILY"/>
    <property type="match status" value="1"/>
</dbReference>
<dbReference type="InterPro" id="IPR000835">
    <property type="entry name" value="HTH_MarR-typ"/>
</dbReference>
<dbReference type="PRINTS" id="PR00598">
    <property type="entry name" value="HTHMARR"/>
</dbReference>
<dbReference type="Pfam" id="PF01047">
    <property type="entry name" value="MarR"/>
    <property type="match status" value="1"/>
</dbReference>
<dbReference type="PANTHER" id="PTHR33164:SF13">
    <property type="entry name" value="4-HYDROXYPHENYLACETATE CATABOLISM PROTEIN"/>
    <property type="match status" value="1"/>
</dbReference>
<dbReference type="GO" id="GO:0045892">
    <property type="term" value="P:negative regulation of DNA-templated transcription"/>
    <property type="evidence" value="ECO:0007669"/>
    <property type="project" value="InterPro"/>
</dbReference>